<feature type="non-terminal residue" evidence="1">
    <location>
        <position position="142"/>
    </location>
</feature>
<comment type="caution">
    <text evidence="1">The sequence shown here is derived from an EMBL/GenBank/DDBJ whole genome shotgun (WGS) entry which is preliminary data.</text>
</comment>
<keyword evidence="2" id="KW-1185">Reference proteome</keyword>
<proteinExistence type="predicted"/>
<evidence type="ECO:0000313" key="1">
    <source>
        <dbReference type="EMBL" id="GKT37562.1"/>
    </source>
</evidence>
<organism evidence="1 2">
    <name type="scientific">Aduncisulcus paluster</name>
    <dbReference type="NCBI Taxonomy" id="2918883"/>
    <lineage>
        <taxon>Eukaryota</taxon>
        <taxon>Metamonada</taxon>
        <taxon>Carpediemonas-like organisms</taxon>
        <taxon>Aduncisulcus</taxon>
    </lineage>
</organism>
<dbReference type="InterPro" id="IPR032675">
    <property type="entry name" value="LRR_dom_sf"/>
</dbReference>
<dbReference type="Gene3D" id="3.80.10.10">
    <property type="entry name" value="Ribonuclease Inhibitor"/>
    <property type="match status" value="1"/>
</dbReference>
<accession>A0ABQ5KYP8</accession>
<dbReference type="SUPFAM" id="SSF52058">
    <property type="entry name" value="L domain-like"/>
    <property type="match status" value="1"/>
</dbReference>
<evidence type="ECO:0000313" key="2">
    <source>
        <dbReference type="Proteomes" id="UP001057375"/>
    </source>
</evidence>
<dbReference type="EMBL" id="BQXS01004812">
    <property type="protein sequence ID" value="GKT37562.1"/>
    <property type="molecule type" value="Genomic_DNA"/>
</dbReference>
<dbReference type="Proteomes" id="UP001057375">
    <property type="component" value="Unassembled WGS sequence"/>
</dbReference>
<sequence length="142" mass="15422">MSHLYACGNGWIDIYLLAHVCIDLVSLDLRDNEISDPSPLYILDSLSTLQLDGNNICGLNVEGAISNRLSESTVNVSVSDQYCGCSAILDDIEALALNYVCIRPAPTSAESAWYILCSSESYITYFSASILTCNIPVDAEEN</sequence>
<reference evidence="1" key="1">
    <citation type="submission" date="2022-03" db="EMBL/GenBank/DDBJ databases">
        <title>Draft genome sequence of Aduncisulcus paluster, a free-living microaerophilic Fornicata.</title>
        <authorList>
            <person name="Yuyama I."/>
            <person name="Kume K."/>
            <person name="Tamura T."/>
            <person name="Inagaki Y."/>
            <person name="Hashimoto T."/>
        </authorList>
    </citation>
    <scope>NUCLEOTIDE SEQUENCE</scope>
    <source>
        <strain evidence="1">NY0171</strain>
    </source>
</reference>
<protein>
    <submittedName>
        <fullName evidence="1">Uncharacterized protein</fullName>
    </submittedName>
</protein>
<dbReference type="InterPro" id="IPR001611">
    <property type="entry name" value="Leu-rich_rpt"/>
</dbReference>
<gene>
    <name evidence="1" type="ORF">ADUPG1_003500</name>
</gene>
<name>A0ABQ5KYP8_9EUKA</name>
<dbReference type="PROSITE" id="PS51450">
    <property type="entry name" value="LRR"/>
    <property type="match status" value="1"/>
</dbReference>